<keyword evidence="1" id="KW-1133">Transmembrane helix</keyword>
<dbReference type="EMBL" id="JAULSV010000001">
    <property type="protein sequence ID" value="KAK0655260.1"/>
    <property type="molecule type" value="Genomic_DNA"/>
</dbReference>
<proteinExistence type="predicted"/>
<gene>
    <name evidence="2" type="ORF">B0T16DRAFT_8388</name>
</gene>
<dbReference type="AlphaFoldDB" id="A0AA39YQ93"/>
<sequence length="92" mass="10152">MQVSTLLSVSDQQHDTMWPLLFPFVFCMGFCLVHGFLTNRTAEDTGDACVKCQVSNVQRLFSSYGSSVTTCMTLTKLTQGKKWDVCGEAEGS</sequence>
<evidence type="ECO:0000313" key="3">
    <source>
        <dbReference type="Proteomes" id="UP001174936"/>
    </source>
</evidence>
<protein>
    <submittedName>
        <fullName evidence="2">Uncharacterized protein</fullName>
    </submittedName>
</protein>
<feature type="transmembrane region" description="Helical" evidence="1">
    <location>
        <begin position="20"/>
        <end position="37"/>
    </location>
</feature>
<keyword evidence="3" id="KW-1185">Reference proteome</keyword>
<reference evidence="2" key="1">
    <citation type="submission" date="2023-06" db="EMBL/GenBank/DDBJ databases">
        <title>Genome-scale phylogeny and comparative genomics of the fungal order Sordariales.</title>
        <authorList>
            <consortium name="Lawrence Berkeley National Laboratory"/>
            <person name="Hensen N."/>
            <person name="Bonometti L."/>
            <person name="Westerberg I."/>
            <person name="Brannstrom I.O."/>
            <person name="Guillou S."/>
            <person name="Cros-Aarteil S."/>
            <person name="Calhoun S."/>
            <person name="Haridas S."/>
            <person name="Kuo A."/>
            <person name="Mondo S."/>
            <person name="Pangilinan J."/>
            <person name="Riley R."/>
            <person name="Labutti K."/>
            <person name="Andreopoulos B."/>
            <person name="Lipzen A."/>
            <person name="Chen C."/>
            <person name="Yanf M."/>
            <person name="Daum C."/>
            <person name="Ng V."/>
            <person name="Clum A."/>
            <person name="Steindorff A."/>
            <person name="Ohm R."/>
            <person name="Martin F."/>
            <person name="Silar P."/>
            <person name="Natvig D."/>
            <person name="Lalanne C."/>
            <person name="Gautier V."/>
            <person name="Ament-Velasquez S.L."/>
            <person name="Kruys A."/>
            <person name="Hutchinson M.I."/>
            <person name="Powell A.J."/>
            <person name="Barry K."/>
            <person name="Miller A.N."/>
            <person name="Grigoriev I.V."/>
            <person name="Debuchy R."/>
            <person name="Gladieux P."/>
            <person name="Thoren M.H."/>
            <person name="Johannesson H."/>
        </authorList>
    </citation>
    <scope>NUCLEOTIDE SEQUENCE</scope>
    <source>
        <strain evidence="2">SMH2532-1</strain>
    </source>
</reference>
<keyword evidence="1" id="KW-0472">Membrane</keyword>
<dbReference type="Proteomes" id="UP001174936">
    <property type="component" value="Unassembled WGS sequence"/>
</dbReference>
<comment type="caution">
    <text evidence="2">The sequence shown here is derived from an EMBL/GenBank/DDBJ whole genome shotgun (WGS) entry which is preliminary data.</text>
</comment>
<evidence type="ECO:0000256" key="1">
    <source>
        <dbReference type="SAM" id="Phobius"/>
    </source>
</evidence>
<accession>A0AA39YQ93</accession>
<organism evidence="2 3">
    <name type="scientific">Cercophora newfieldiana</name>
    <dbReference type="NCBI Taxonomy" id="92897"/>
    <lineage>
        <taxon>Eukaryota</taxon>
        <taxon>Fungi</taxon>
        <taxon>Dikarya</taxon>
        <taxon>Ascomycota</taxon>
        <taxon>Pezizomycotina</taxon>
        <taxon>Sordariomycetes</taxon>
        <taxon>Sordariomycetidae</taxon>
        <taxon>Sordariales</taxon>
        <taxon>Lasiosphaeriaceae</taxon>
        <taxon>Cercophora</taxon>
    </lineage>
</organism>
<keyword evidence="1" id="KW-0812">Transmembrane</keyword>
<name>A0AA39YQ93_9PEZI</name>
<evidence type="ECO:0000313" key="2">
    <source>
        <dbReference type="EMBL" id="KAK0655260.1"/>
    </source>
</evidence>